<dbReference type="InterPro" id="IPR036460">
    <property type="entry name" value="Cu_amine_oxidase_C_sf"/>
</dbReference>
<dbReference type="PANTHER" id="PTHR10638:SF91">
    <property type="entry name" value="AMINE OXIDASE"/>
    <property type="match status" value="1"/>
</dbReference>
<keyword evidence="5 9" id="KW-0801">TPQ</keyword>
<dbReference type="RefSeq" id="XP_018141254.1">
    <property type="nucleotide sequence ID" value="XM_018288172.1"/>
</dbReference>
<evidence type="ECO:0000256" key="10">
    <source>
        <dbReference type="PIRSR" id="PIRSR600269-51"/>
    </source>
</evidence>
<evidence type="ECO:0000256" key="6">
    <source>
        <dbReference type="ARBA" id="ARBA00023002"/>
    </source>
</evidence>
<dbReference type="GO" id="GO:0008131">
    <property type="term" value="F:primary methylamine oxidase activity"/>
    <property type="evidence" value="ECO:0007669"/>
    <property type="project" value="InterPro"/>
</dbReference>
<dbReference type="Pfam" id="PF02728">
    <property type="entry name" value="Cu_amine_oxidN3"/>
    <property type="match status" value="1"/>
</dbReference>
<dbReference type="GO" id="GO:0048038">
    <property type="term" value="F:quinone binding"/>
    <property type="evidence" value="ECO:0007669"/>
    <property type="project" value="InterPro"/>
</dbReference>
<dbReference type="InterPro" id="IPR000269">
    <property type="entry name" value="Cu_amine_oxidase"/>
</dbReference>
<dbReference type="KEGG" id="pchm:VFPPC_09676"/>
<dbReference type="AlphaFoldDB" id="A0A179FDT8"/>
<dbReference type="GeneID" id="28852166"/>
<gene>
    <name evidence="14" type="ORF">VFPPC_09676</name>
</gene>
<comment type="caution">
    <text evidence="14">The sequence shown here is derived from an EMBL/GenBank/DDBJ whole genome shotgun (WGS) entry which is preliminary data.</text>
</comment>
<comment type="similarity">
    <text evidence="2 11">Belongs to the copper/topaquinone oxidase family.</text>
</comment>
<evidence type="ECO:0000256" key="7">
    <source>
        <dbReference type="ARBA" id="ARBA00023008"/>
    </source>
</evidence>
<keyword evidence="6 11" id="KW-0560">Oxidoreductase</keyword>
<feature type="active site" description="Schiff-base intermediate with substrate; via topaquinone" evidence="9">
    <location>
        <position position="407"/>
    </location>
</feature>
<dbReference type="Proteomes" id="UP000078397">
    <property type="component" value="Unassembled WGS sequence"/>
</dbReference>
<evidence type="ECO:0000256" key="2">
    <source>
        <dbReference type="ARBA" id="ARBA00007983"/>
    </source>
</evidence>
<dbReference type="GO" id="GO:0009308">
    <property type="term" value="P:amine metabolic process"/>
    <property type="evidence" value="ECO:0007669"/>
    <property type="project" value="UniProtKB-UniRule"/>
</dbReference>
<dbReference type="SUPFAM" id="SSF49998">
    <property type="entry name" value="Amine oxidase catalytic domain"/>
    <property type="match status" value="1"/>
</dbReference>
<dbReference type="InterPro" id="IPR015802">
    <property type="entry name" value="Cu_amine_oxidase_N3"/>
</dbReference>
<evidence type="ECO:0000256" key="1">
    <source>
        <dbReference type="ARBA" id="ARBA00001935"/>
    </source>
</evidence>
<feature type="domain" description="Copper amine oxidase catalytic" evidence="12">
    <location>
        <begin position="250"/>
        <end position="650"/>
    </location>
</feature>
<dbReference type="Gene3D" id="2.70.98.20">
    <property type="entry name" value="Copper amine oxidase, catalytic domain"/>
    <property type="match status" value="1"/>
</dbReference>
<organism evidence="14 15">
    <name type="scientific">Pochonia chlamydosporia 170</name>
    <dbReference type="NCBI Taxonomy" id="1380566"/>
    <lineage>
        <taxon>Eukaryota</taxon>
        <taxon>Fungi</taxon>
        <taxon>Dikarya</taxon>
        <taxon>Ascomycota</taxon>
        <taxon>Pezizomycotina</taxon>
        <taxon>Sordariomycetes</taxon>
        <taxon>Hypocreomycetidae</taxon>
        <taxon>Hypocreales</taxon>
        <taxon>Clavicipitaceae</taxon>
        <taxon>Pochonia</taxon>
    </lineage>
</organism>
<feature type="active site" description="Proton acceptor" evidence="9">
    <location>
        <position position="323"/>
    </location>
</feature>
<evidence type="ECO:0000256" key="8">
    <source>
        <dbReference type="ARBA" id="ARBA00023157"/>
    </source>
</evidence>
<evidence type="ECO:0000259" key="12">
    <source>
        <dbReference type="Pfam" id="PF01179"/>
    </source>
</evidence>
<dbReference type="STRING" id="1380566.A0A179FDT8"/>
<protein>
    <recommendedName>
        <fullName evidence="11">Amine oxidase</fullName>
        <ecNumber evidence="11">1.4.3.-</ecNumber>
    </recommendedName>
</protein>
<dbReference type="InterPro" id="IPR049948">
    <property type="entry name" value="Cu_Am_ox_TPQ-bd"/>
</dbReference>
<keyword evidence="8" id="KW-1015">Disulfide bond</keyword>
<keyword evidence="15" id="KW-1185">Reference proteome</keyword>
<evidence type="ECO:0000256" key="9">
    <source>
        <dbReference type="PIRSR" id="PIRSR600269-50"/>
    </source>
</evidence>
<comment type="subunit">
    <text evidence="3">Homodimer.</text>
</comment>
<evidence type="ECO:0000256" key="5">
    <source>
        <dbReference type="ARBA" id="ARBA00022772"/>
    </source>
</evidence>
<dbReference type="Gene3D" id="3.10.450.40">
    <property type="match status" value="2"/>
</dbReference>
<dbReference type="EC" id="1.4.3.-" evidence="11"/>
<accession>A0A179FDT8</accession>
<dbReference type="OrthoDB" id="5379943at2759"/>
<keyword evidence="4 11" id="KW-0479">Metal-binding</keyword>
<dbReference type="InterPro" id="IPR015798">
    <property type="entry name" value="Cu_amine_oxidase_C"/>
</dbReference>
<dbReference type="SUPFAM" id="SSF54416">
    <property type="entry name" value="Amine oxidase N-terminal region"/>
    <property type="match status" value="2"/>
</dbReference>
<evidence type="ECO:0000313" key="14">
    <source>
        <dbReference type="EMBL" id="OAQ63674.1"/>
    </source>
</evidence>
<dbReference type="FunFam" id="2.70.98.20:FF:000001">
    <property type="entry name" value="Amine oxidase"/>
    <property type="match status" value="1"/>
</dbReference>
<dbReference type="Pfam" id="PF01179">
    <property type="entry name" value="Cu_amine_oxid"/>
    <property type="match status" value="1"/>
</dbReference>
<proteinExistence type="inferred from homology"/>
<keyword evidence="7 11" id="KW-0186">Copper</keyword>
<evidence type="ECO:0000256" key="3">
    <source>
        <dbReference type="ARBA" id="ARBA00011738"/>
    </source>
</evidence>
<evidence type="ECO:0000313" key="15">
    <source>
        <dbReference type="Proteomes" id="UP000078397"/>
    </source>
</evidence>
<evidence type="ECO:0000256" key="11">
    <source>
        <dbReference type="RuleBase" id="RU000672"/>
    </source>
</evidence>
<comment type="cofactor">
    <cofactor evidence="1">
        <name>Cu cation</name>
        <dbReference type="ChEBI" id="CHEBI:23378"/>
    </cofactor>
</comment>
<dbReference type="EMBL" id="LSBJ02000006">
    <property type="protein sequence ID" value="OAQ63674.1"/>
    <property type="molecule type" value="Genomic_DNA"/>
</dbReference>
<name>A0A179FDT8_METCM</name>
<evidence type="ECO:0000259" key="13">
    <source>
        <dbReference type="Pfam" id="PF02728"/>
    </source>
</evidence>
<feature type="modified residue" description="2',4',5'-topaquinone" evidence="10">
    <location>
        <position position="407"/>
    </location>
</feature>
<dbReference type="PANTHER" id="PTHR10638">
    <property type="entry name" value="COPPER AMINE OXIDASE"/>
    <property type="match status" value="1"/>
</dbReference>
<dbReference type="InterPro" id="IPR016182">
    <property type="entry name" value="Cu_amine_oxidase_N-reg"/>
</dbReference>
<sequence>MPEVPHPLSDLSVEESNLARDVVLKLHPGTVIDFRAIYLLEPNKEDVVQFLNIEHAGKLTPDTPRPPRLAQVKYDVIGGSEPTRYHESIIDVVKVERVRHTVVDQEYHASLSIFEFERVLECVQKSSMFQEKMKSIELPEGFEVVLEPWPYGGPDEADGQTRFFQTLCFGRDTRSGNPDSNFYAYPLPFIPIVDARKMEVVRIDQPATGGKGEPLTGVSHKTRVLDHCRPAEYVPELIPGGTRTDVKPLTVVQPEGPSFKVPEPNLIEWQKWRFRLTFNPREGAVLHDIRYDGRDVLYRLSLSDMTVPYADPRAPFHRKQAFDFGDGGLGNCVNNLTLGCDCLGVIKYFDGLVTNSDGSAEVTKNVICLHEQDNGINWKHTNWRTGRAVVTRRRELVVNWLITLANYEYAFQAVFDQAAGIKIEARATGIVSVVNIDEGKTAPWGNVVNPGTLAQNHQHIFCLRIDPAVDGHNNTLVQEESVPVETNPDTNPNGNLYEVQSTAITTSSGLNLDPFKNRVFKVQNISKRNPVSGKPVGYKITTPPTQLLLAAPNSIQSNRALFARHHLWVTKYKDDELYAGGRYTLQSRNEKGGLADAAARKDKVADEDIVIWSVFGLTHNPRVEDWPVMPVEMLQVHITPSDFFTGNPAIDVPSNKDIGSKLANGDCCETSINGTDA</sequence>
<evidence type="ECO:0000256" key="4">
    <source>
        <dbReference type="ARBA" id="ARBA00022723"/>
    </source>
</evidence>
<comment type="cofactor">
    <cofactor evidence="11">
        <name>Cu cation</name>
        <dbReference type="ChEBI" id="CHEBI:23378"/>
    </cofactor>
    <text evidence="11">Contains 1 topaquinone per subunit.</text>
</comment>
<dbReference type="GO" id="GO:0005507">
    <property type="term" value="F:copper ion binding"/>
    <property type="evidence" value="ECO:0007669"/>
    <property type="project" value="InterPro"/>
</dbReference>
<feature type="domain" description="Copper amine oxidase N3-terminal" evidence="13">
    <location>
        <begin position="113"/>
        <end position="206"/>
    </location>
</feature>
<reference evidence="14 15" key="1">
    <citation type="journal article" date="2016" name="PLoS Pathog.">
        <title>Biosynthesis of antibiotic leucinostatins in bio-control fungus Purpureocillium lilacinum and their inhibition on phytophthora revealed by genome mining.</title>
        <authorList>
            <person name="Wang G."/>
            <person name="Liu Z."/>
            <person name="Lin R."/>
            <person name="Li E."/>
            <person name="Mao Z."/>
            <person name="Ling J."/>
            <person name="Yang Y."/>
            <person name="Yin W.B."/>
            <person name="Xie B."/>
        </authorList>
    </citation>
    <scope>NUCLEOTIDE SEQUENCE [LARGE SCALE GENOMIC DNA]</scope>
    <source>
        <strain evidence="14">170</strain>
    </source>
</reference>
<dbReference type="PROSITE" id="PS01164">
    <property type="entry name" value="COPPER_AMINE_OXID_1"/>
    <property type="match status" value="1"/>
</dbReference>
<comment type="PTM">
    <text evidence="10 11">Topaquinone (TPQ) is generated by copper-dependent autoxidation of a specific tyrosyl residue.</text>
</comment>